<sequence>MVKPSLPAVSSILLTGKTQISPSATDESADTPSATDENVGTPPLPLIKALAAL</sequence>
<reference evidence="2 3" key="1">
    <citation type="submission" date="2019-03" db="EMBL/GenBank/DDBJ databases">
        <title>Genomic Encyclopedia of Type Strains, Phase IV (KMG-IV): sequencing the most valuable type-strain genomes for metagenomic binning, comparative biology and taxonomic classification.</title>
        <authorList>
            <person name="Goeker M."/>
        </authorList>
    </citation>
    <scope>NUCLEOTIDE SEQUENCE [LARGE SCALE GENOMIC DNA]</scope>
    <source>
        <strain evidence="2 3">DSM 19580</strain>
    </source>
</reference>
<protein>
    <submittedName>
        <fullName evidence="2">Uncharacterized protein</fullName>
    </submittedName>
</protein>
<gene>
    <name evidence="2" type="ORF">EDC52_102409</name>
</gene>
<evidence type="ECO:0000313" key="2">
    <source>
        <dbReference type="EMBL" id="TCV99072.1"/>
    </source>
</evidence>
<evidence type="ECO:0000313" key="3">
    <source>
        <dbReference type="Proteomes" id="UP000295719"/>
    </source>
</evidence>
<comment type="caution">
    <text evidence="2">The sequence shown here is derived from an EMBL/GenBank/DDBJ whole genome shotgun (WGS) entry which is preliminary data.</text>
</comment>
<dbReference type="AlphaFoldDB" id="A0A4R3Z0E1"/>
<feature type="compositionally biased region" description="Polar residues" evidence="1">
    <location>
        <begin position="17"/>
        <end position="38"/>
    </location>
</feature>
<feature type="region of interest" description="Disordered" evidence="1">
    <location>
        <begin position="17"/>
        <end position="42"/>
    </location>
</feature>
<organism evidence="2 3">
    <name type="scientific">Biostraticola tofi</name>
    <dbReference type="NCBI Taxonomy" id="466109"/>
    <lineage>
        <taxon>Bacteria</taxon>
        <taxon>Pseudomonadati</taxon>
        <taxon>Pseudomonadota</taxon>
        <taxon>Gammaproteobacteria</taxon>
        <taxon>Enterobacterales</taxon>
        <taxon>Bruguierivoracaceae</taxon>
        <taxon>Biostraticola</taxon>
    </lineage>
</organism>
<accession>A0A4R3Z0E1</accession>
<proteinExistence type="predicted"/>
<name>A0A4R3Z0E1_9GAMM</name>
<keyword evidence="3" id="KW-1185">Reference proteome</keyword>
<evidence type="ECO:0000256" key="1">
    <source>
        <dbReference type="SAM" id="MobiDB-lite"/>
    </source>
</evidence>
<dbReference type="Proteomes" id="UP000295719">
    <property type="component" value="Unassembled WGS sequence"/>
</dbReference>
<dbReference type="EMBL" id="SMCR01000002">
    <property type="protein sequence ID" value="TCV99072.1"/>
    <property type="molecule type" value="Genomic_DNA"/>
</dbReference>